<dbReference type="EMBL" id="FLQS01000001">
    <property type="protein sequence ID" value="SBS70619.1"/>
    <property type="molecule type" value="Genomic_DNA"/>
</dbReference>
<name>A0A1Y5NZV0_9MYCO</name>
<feature type="compositionally biased region" description="Low complexity" evidence="1">
    <location>
        <begin position="222"/>
        <end position="233"/>
    </location>
</feature>
<feature type="compositionally biased region" description="Pro residues" evidence="1">
    <location>
        <begin position="189"/>
        <end position="213"/>
    </location>
</feature>
<proteinExistence type="predicted"/>
<sequence length="233" mass="23096">MLLGLEFSPGTAIADVCDDALTPRANERTTGFMTDGHRTAPFVRAIVVAGLAVGTAFAGAATASADPMTPTPIPVPSDPAAVPPGQPVAMPVDPAAAPAPAPPPPGAPPSVPEIANPTYGSQNTPGVLGSLKDLWHQARDPYYGPQDEAYAGGSVAPPQGAGAPPPLPPGFKSYTAPGSEAPPSEYGPGKPPPPGTPAPPPGYYSITGPPPPGYEFNGSGQPAPITATPAPTP</sequence>
<feature type="compositionally biased region" description="Pro residues" evidence="1">
    <location>
        <begin position="97"/>
        <end position="111"/>
    </location>
</feature>
<organism evidence="2">
    <name type="scientific">uncultured Mycobacterium sp</name>
    <dbReference type="NCBI Taxonomy" id="171292"/>
    <lineage>
        <taxon>Bacteria</taxon>
        <taxon>Bacillati</taxon>
        <taxon>Actinomycetota</taxon>
        <taxon>Actinomycetes</taxon>
        <taxon>Mycobacteriales</taxon>
        <taxon>Mycobacteriaceae</taxon>
        <taxon>Mycobacterium</taxon>
        <taxon>environmental samples</taxon>
    </lineage>
</organism>
<dbReference type="PRINTS" id="PR01217">
    <property type="entry name" value="PRICHEXTENSN"/>
</dbReference>
<feature type="region of interest" description="Disordered" evidence="1">
    <location>
        <begin position="63"/>
        <end position="128"/>
    </location>
</feature>
<feature type="compositionally biased region" description="Low complexity" evidence="1">
    <location>
        <begin position="151"/>
        <end position="162"/>
    </location>
</feature>
<reference evidence="2" key="1">
    <citation type="submission" date="2016-03" db="EMBL/GenBank/DDBJ databases">
        <authorList>
            <person name="Ploux O."/>
        </authorList>
    </citation>
    <scope>NUCLEOTIDE SEQUENCE</scope>
    <source>
        <strain evidence="2">UC10</strain>
    </source>
</reference>
<evidence type="ECO:0000256" key="1">
    <source>
        <dbReference type="SAM" id="MobiDB-lite"/>
    </source>
</evidence>
<feature type="compositionally biased region" description="Pro residues" evidence="1">
    <location>
        <begin position="69"/>
        <end position="86"/>
    </location>
</feature>
<protein>
    <submittedName>
        <fullName evidence="2">Uncharacterized protein</fullName>
    </submittedName>
</protein>
<dbReference type="AlphaFoldDB" id="A0A1Y5NZV0"/>
<gene>
    <name evidence="2" type="ORF">MHPYR_10229</name>
</gene>
<feature type="compositionally biased region" description="Low complexity" evidence="1">
    <location>
        <begin position="87"/>
        <end position="96"/>
    </location>
</feature>
<feature type="region of interest" description="Disordered" evidence="1">
    <location>
        <begin position="140"/>
        <end position="233"/>
    </location>
</feature>
<evidence type="ECO:0000313" key="2">
    <source>
        <dbReference type="EMBL" id="SBS70619.1"/>
    </source>
</evidence>
<accession>A0A1Y5NZV0</accession>